<sequence length="78" mass="8289">MKFTAAFVVLAPLFASANAWSCYCNSGSSATVFCGMGWGRPIEVASTPPPLHYFGFTQTQTTAFKNCCKGQGTTGTCY</sequence>
<gene>
    <name evidence="2" type="ORF">BDZ94DRAFT_1274642</name>
</gene>
<dbReference type="Proteomes" id="UP000807353">
    <property type="component" value="Unassembled WGS sequence"/>
</dbReference>
<keyword evidence="3" id="KW-1185">Reference proteome</keyword>
<dbReference type="EMBL" id="MU150400">
    <property type="protein sequence ID" value="KAF9456848.1"/>
    <property type="molecule type" value="Genomic_DNA"/>
</dbReference>
<proteinExistence type="predicted"/>
<evidence type="ECO:0000313" key="2">
    <source>
        <dbReference type="EMBL" id="KAF9456848.1"/>
    </source>
</evidence>
<dbReference type="AlphaFoldDB" id="A0A9P6CDB4"/>
<protein>
    <submittedName>
        <fullName evidence="2">Uncharacterized protein</fullName>
    </submittedName>
</protein>
<evidence type="ECO:0000256" key="1">
    <source>
        <dbReference type="SAM" id="SignalP"/>
    </source>
</evidence>
<reference evidence="2" key="1">
    <citation type="submission" date="2020-11" db="EMBL/GenBank/DDBJ databases">
        <authorList>
            <consortium name="DOE Joint Genome Institute"/>
            <person name="Ahrendt S."/>
            <person name="Riley R."/>
            <person name="Andreopoulos W."/>
            <person name="Labutti K."/>
            <person name="Pangilinan J."/>
            <person name="Ruiz-Duenas F.J."/>
            <person name="Barrasa J.M."/>
            <person name="Sanchez-Garcia M."/>
            <person name="Camarero S."/>
            <person name="Miyauchi S."/>
            <person name="Serrano A."/>
            <person name="Linde D."/>
            <person name="Babiker R."/>
            <person name="Drula E."/>
            <person name="Ayuso-Fernandez I."/>
            <person name="Pacheco R."/>
            <person name="Padilla G."/>
            <person name="Ferreira P."/>
            <person name="Barriuso J."/>
            <person name="Kellner H."/>
            <person name="Castanera R."/>
            <person name="Alfaro M."/>
            <person name="Ramirez L."/>
            <person name="Pisabarro A.G."/>
            <person name="Kuo A."/>
            <person name="Tritt A."/>
            <person name="Lipzen A."/>
            <person name="He G."/>
            <person name="Yan M."/>
            <person name="Ng V."/>
            <person name="Cullen D."/>
            <person name="Martin F."/>
            <person name="Rosso M.-N."/>
            <person name="Henrissat B."/>
            <person name="Hibbett D."/>
            <person name="Martinez A.T."/>
            <person name="Grigoriev I.V."/>
        </authorList>
    </citation>
    <scope>NUCLEOTIDE SEQUENCE</scope>
    <source>
        <strain evidence="2">CBS 247.69</strain>
    </source>
</reference>
<organism evidence="2 3">
    <name type="scientific">Collybia nuda</name>
    <dbReference type="NCBI Taxonomy" id="64659"/>
    <lineage>
        <taxon>Eukaryota</taxon>
        <taxon>Fungi</taxon>
        <taxon>Dikarya</taxon>
        <taxon>Basidiomycota</taxon>
        <taxon>Agaricomycotina</taxon>
        <taxon>Agaricomycetes</taxon>
        <taxon>Agaricomycetidae</taxon>
        <taxon>Agaricales</taxon>
        <taxon>Tricholomatineae</taxon>
        <taxon>Clitocybaceae</taxon>
        <taxon>Collybia</taxon>
    </lineage>
</organism>
<comment type="caution">
    <text evidence="2">The sequence shown here is derived from an EMBL/GenBank/DDBJ whole genome shotgun (WGS) entry which is preliminary data.</text>
</comment>
<accession>A0A9P6CDB4</accession>
<name>A0A9P6CDB4_9AGAR</name>
<feature type="chain" id="PRO_5040161522" evidence="1">
    <location>
        <begin position="20"/>
        <end position="78"/>
    </location>
</feature>
<feature type="signal peptide" evidence="1">
    <location>
        <begin position="1"/>
        <end position="19"/>
    </location>
</feature>
<keyword evidence="1" id="KW-0732">Signal</keyword>
<evidence type="ECO:0000313" key="3">
    <source>
        <dbReference type="Proteomes" id="UP000807353"/>
    </source>
</evidence>